<evidence type="ECO:0000313" key="3">
    <source>
        <dbReference type="Proteomes" id="UP001195483"/>
    </source>
</evidence>
<proteinExistence type="predicted"/>
<dbReference type="EMBL" id="JAEAOA010000493">
    <property type="protein sequence ID" value="KAK3604643.1"/>
    <property type="molecule type" value="Genomic_DNA"/>
</dbReference>
<name>A0AAE0T7J9_9BIVA</name>
<accession>A0AAE0T7J9</accession>
<feature type="region of interest" description="Disordered" evidence="1">
    <location>
        <begin position="1"/>
        <end position="82"/>
    </location>
</feature>
<feature type="compositionally biased region" description="Basic residues" evidence="1">
    <location>
        <begin position="7"/>
        <end position="17"/>
    </location>
</feature>
<comment type="caution">
    <text evidence="2">The sequence shown here is derived from an EMBL/GenBank/DDBJ whole genome shotgun (WGS) entry which is preliminary data.</text>
</comment>
<feature type="region of interest" description="Disordered" evidence="1">
    <location>
        <begin position="87"/>
        <end position="106"/>
    </location>
</feature>
<dbReference type="AlphaFoldDB" id="A0AAE0T7J9"/>
<organism evidence="2 3">
    <name type="scientific">Potamilus streckersoni</name>
    <dbReference type="NCBI Taxonomy" id="2493646"/>
    <lineage>
        <taxon>Eukaryota</taxon>
        <taxon>Metazoa</taxon>
        <taxon>Spiralia</taxon>
        <taxon>Lophotrochozoa</taxon>
        <taxon>Mollusca</taxon>
        <taxon>Bivalvia</taxon>
        <taxon>Autobranchia</taxon>
        <taxon>Heteroconchia</taxon>
        <taxon>Palaeoheterodonta</taxon>
        <taxon>Unionida</taxon>
        <taxon>Unionoidea</taxon>
        <taxon>Unionidae</taxon>
        <taxon>Ambleminae</taxon>
        <taxon>Lampsilini</taxon>
        <taxon>Potamilus</taxon>
    </lineage>
</organism>
<dbReference type="Proteomes" id="UP001195483">
    <property type="component" value="Unassembled WGS sequence"/>
</dbReference>
<reference evidence="2" key="1">
    <citation type="journal article" date="2021" name="Genome Biol. Evol.">
        <title>A High-Quality Reference Genome for a Parasitic Bivalve with Doubly Uniparental Inheritance (Bivalvia: Unionida).</title>
        <authorList>
            <person name="Smith C.H."/>
        </authorList>
    </citation>
    <scope>NUCLEOTIDE SEQUENCE</scope>
    <source>
        <strain evidence="2">CHS0354</strain>
    </source>
</reference>
<evidence type="ECO:0000256" key="1">
    <source>
        <dbReference type="SAM" id="MobiDB-lite"/>
    </source>
</evidence>
<reference evidence="2" key="2">
    <citation type="journal article" date="2021" name="Genome Biol. Evol.">
        <title>Developing a high-quality reference genome for a parasitic bivalve with doubly uniparental inheritance (Bivalvia: Unionida).</title>
        <authorList>
            <person name="Smith C.H."/>
        </authorList>
    </citation>
    <scope>NUCLEOTIDE SEQUENCE</scope>
    <source>
        <strain evidence="2">CHS0354</strain>
        <tissue evidence="2">Mantle</tissue>
    </source>
</reference>
<reference evidence="2" key="3">
    <citation type="submission" date="2023-05" db="EMBL/GenBank/DDBJ databases">
        <authorList>
            <person name="Smith C.H."/>
        </authorList>
    </citation>
    <scope>NUCLEOTIDE SEQUENCE</scope>
    <source>
        <strain evidence="2">CHS0354</strain>
        <tissue evidence="2">Mantle</tissue>
    </source>
</reference>
<keyword evidence="3" id="KW-1185">Reference proteome</keyword>
<gene>
    <name evidence="2" type="ORF">CHS0354_007186</name>
</gene>
<evidence type="ECO:0000313" key="2">
    <source>
        <dbReference type="EMBL" id="KAK3604643.1"/>
    </source>
</evidence>
<protein>
    <submittedName>
        <fullName evidence="2">Uncharacterized protein</fullName>
    </submittedName>
</protein>
<sequence>MGSNKENRKRKMRKKRQGMGGKTKVQRMGANYTNSAYPTDIKRSCRWTPVRHSPPRRSTLPVPPTVSATSQGARQPLKIRGGSWERNLTSLNQGSSNPEWKYSNNI</sequence>